<dbReference type="AlphaFoldDB" id="A0ABD6HFW8"/>
<feature type="transmembrane region" description="Helical" evidence="6">
    <location>
        <begin position="85"/>
        <end position="105"/>
    </location>
</feature>
<protein>
    <submittedName>
        <fullName evidence="8">Branched-chain amino acid ABC transporter permease</fullName>
    </submittedName>
</protein>
<keyword evidence="5 6" id="KW-0472">Membrane</keyword>
<keyword evidence="2" id="KW-1003">Cell membrane</keyword>
<dbReference type="Pfam" id="PF02653">
    <property type="entry name" value="BPD_transp_2"/>
    <property type="match status" value="1"/>
</dbReference>
<feature type="transmembrane region" description="Helical" evidence="6">
    <location>
        <begin position="112"/>
        <end position="135"/>
    </location>
</feature>
<evidence type="ECO:0000256" key="3">
    <source>
        <dbReference type="ARBA" id="ARBA00022692"/>
    </source>
</evidence>
<evidence type="ECO:0000256" key="1">
    <source>
        <dbReference type="ARBA" id="ARBA00004651"/>
    </source>
</evidence>
<dbReference type="Proteomes" id="UP000179536">
    <property type="component" value="Unassembled WGS sequence"/>
</dbReference>
<evidence type="ECO:0000313" key="10">
    <source>
        <dbReference type="Proteomes" id="UP000179536"/>
    </source>
</evidence>
<feature type="transmembrane region" description="Helical" evidence="6">
    <location>
        <begin position="280"/>
        <end position="297"/>
    </location>
</feature>
<keyword evidence="4 6" id="KW-1133">Transmembrane helix</keyword>
<organism evidence="8 10">
    <name type="scientific">Agrobacterium vitis</name>
    <name type="common">Rhizobium vitis</name>
    <dbReference type="NCBI Taxonomy" id="373"/>
    <lineage>
        <taxon>Bacteria</taxon>
        <taxon>Pseudomonadati</taxon>
        <taxon>Pseudomonadota</taxon>
        <taxon>Alphaproteobacteria</taxon>
        <taxon>Hyphomicrobiales</taxon>
        <taxon>Rhizobiaceae</taxon>
        <taxon>Rhizobium/Agrobacterium group</taxon>
        <taxon>Agrobacterium</taxon>
    </lineage>
</organism>
<evidence type="ECO:0000256" key="4">
    <source>
        <dbReference type="ARBA" id="ARBA00022989"/>
    </source>
</evidence>
<evidence type="ECO:0000313" key="8">
    <source>
        <dbReference type="EMBL" id="MUP13261.1"/>
    </source>
</evidence>
<evidence type="ECO:0000256" key="6">
    <source>
        <dbReference type="SAM" id="Phobius"/>
    </source>
</evidence>
<dbReference type="CDD" id="cd06581">
    <property type="entry name" value="TM_PBP1_LivM_like"/>
    <property type="match status" value="1"/>
</dbReference>
<proteinExistence type="predicted"/>
<evidence type="ECO:0000313" key="7">
    <source>
        <dbReference type="EMBL" id="MUO45367.1"/>
    </source>
</evidence>
<evidence type="ECO:0000256" key="2">
    <source>
        <dbReference type="ARBA" id="ARBA00022475"/>
    </source>
</evidence>
<comment type="subcellular location">
    <subcellularLocation>
        <location evidence="1">Cell membrane</location>
        <topology evidence="1">Multi-pass membrane protein</topology>
    </subcellularLocation>
</comment>
<evidence type="ECO:0000256" key="5">
    <source>
        <dbReference type="ARBA" id="ARBA00023136"/>
    </source>
</evidence>
<dbReference type="PANTHER" id="PTHR30482:SF17">
    <property type="entry name" value="ABC TRANSPORTER ATP-BINDING PROTEIN"/>
    <property type="match status" value="1"/>
</dbReference>
<dbReference type="RefSeq" id="WP_015918261.1">
    <property type="nucleotide sequence ID" value="NZ_MBFA02000029.1"/>
</dbReference>
<dbReference type="EMBL" id="MBFA02000029">
    <property type="protein sequence ID" value="MUP13261.1"/>
    <property type="molecule type" value="Genomic_DNA"/>
</dbReference>
<comment type="caution">
    <text evidence="8">The sequence shown here is derived from an EMBL/GenBank/DDBJ whole genome shotgun (WGS) entry which is preliminary data.</text>
</comment>
<keyword evidence="9" id="KW-1185">Reference proteome</keyword>
<feature type="transmembrane region" description="Helical" evidence="6">
    <location>
        <begin position="62"/>
        <end position="79"/>
    </location>
</feature>
<feature type="transmembrane region" description="Helical" evidence="6">
    <location>
        <begin position="205"/>
        <end position="224"/>
    </location>
</feature>
<feature type="transmembrane region" description="Helical" evidence="6">
    <location>
        <begin position="28"/>
        <end position="50"/>
    </location>
</feature>
<dbReference type="GO" id="GO:0005886">
    <property type="term" value="C:plasma membrane"/>
    <property type="evidence" value="ECO:0007669"/>
    <property type="project" value="UniProtKB-SubCell"/>
</dbReference>
<name>A0ABD6HFW8_AGRVI</name>
<gene>
    <name evidence="8" type="ORF">BBK91_025820</name>
    <name evidence="7" type="ORF">BBL17_026730</name>
</gene>
<keyword evidence="3 6" id="KW-0812">Transmembrane</keyword>
<feature type="transmembrane region" description="Helical" evidence="6">
    <location>
        <begin position="155"/>
        <end position="175"/>
    </location>
</feature>
<dbReference type="InterPro" id="IPR043428">
    <property type="entry name" value="LivM-like"/>
</dbReference>
<dbReference type="PANTHER" id="PTHR30482">
    <property type="entry name" value="HIGH-AFFINITY BRANCHED-CHAIN AMINO ACID TRANSPORT SYSTEM PERMEASE"/>
    <property type="match status" value="1"/>
</dbReference>
<dbReference type="EMBL" id="MBFE02000034">
    <property type="protein sequence ID" value="MUO45367.1"/>
    <property type="molecule type" value="Genomic_DNA"/>
</dbReference>
<feature type="transmembrane region" description="Helical" evidence="6">
    <location>
        <begin position="244"/>
        <end position="268"/>
    </location>
</feature>
<sequence>MKLLVQSMALVAVIGSVAFFASGYIDPGLLYLLSEALLLLFMAQMWNLLAGYGGMVSMGHQAFVGLGAYLFFALANFGVLPVGAALPVAALAVGLMALPLGLLLFRLRNAYFSVAIWVVAEILVILFSKFSALGGTGGMTLRPDGGNLDLPLEQYVFAIALFSCVGFTLAMRWVLARPTGLAILAVRDNEDAAQAAGVNVQKLHLALFAISAAGCAWAGSLYYANVLYLTPTDAFQINWVIGMMFIAVVGGIGTLTGPVIGTVIFIGLREFLTSFGFSGSIYWIVMGLIVIVTLVYAPRGLWPALHSLFRRMSIERKSA</sequence>
<evidence type="ECO:0000313" key="9">
    <source>
        <dbReference type="Proteomes" id="UP000179454"/>
    </source>
</evidence>
<accession>A0ABD6HFW8</accession>
<reference evidence="9 10" key="1">
    <citation type="submission" date="2019-11" db="EMBL/GenBank/DDBJ databases">
        <title>Whole-genome sequencing of Allorhizobium vitis.</title>
        <authorList>
            <person name="Gan H.M."/>
            <person name="Savka M.A."/>
        </authorList>
    </citation>
    <scope>NUCLEOTIDE SEQUENCE [LARGE SCALE GENOMIC DNA]</scope>
    <source>
        <strain evidence="8 10">RF2/1</strain>
        <strain evidence="7 9">T1/7</strain>
    </source>
</reference>
<dbReference type="InterPro" id="IPR001851">
    <property type="entry name" value="ABC_transp_permease"/>
</dbReference>
<dbReference type="Proteomes" id="UP000179454">
    <property type="component" value="Unassembled WGS sequence"/>
</dbReference>